<dbReference type="InterPro" id="IPR002168">
    <property type="entry name" value="Lipase_GDXG_HIS_AS"/>
</dbReference>
<dbReference type="InterPro" id="IPR029058">
    <property type="entry name" value="AB_hydrolase_fold"/>
</dbReference>
<proteinExistence type="inferred from homology"/>
<evidence type="ECO:0000259" key="3">
    <source>
        <dbReference type="Pfam" id="PF07859"/>
    </source>
</evidence>
<gene>
    <name evidence="4" type="primary">mlhB_1</name>
    <name evidence="4" type="ORF">ENSA5_32140</name>
</gene>
<dbReference type="InterPro" id="IPR050300">
    <property type="entry name" value="GDXG_lipolytic_enzyme"/>
</dbReference>
<evidence type="ECO:0000256" key="2">
    <source>
        <dbReference type="ARBA" id="ARBA00022801"/>
    </source>
</evidence>
<accession>A0A2S9XXV9</accession>
<dbReference type="OrthoDB" id="24847at2"/>
<dbReference type="AlphaFoldDB" id="A0A2S9XXV9"/>
<dbReference type="PANTHER" id="PTHR48081">
    <property type="entry name" value="AB HYDROLASE SUPERFAMILY PROTEIN C4A8.06C"/>
    <property type="match status" value="1"/>
</dbReference>
<dbReference type="PANTHER" id="PTHR48081:SF30">
    <property type="entry name" value="ACETYL-HYDROLASE LIPR-RELATED"/>
    <property type="match status" value="1"/>
</dbReference>
<dbReference type="RefSeq" id="WP_106392568.1">
    <property type="nucleotide sequence ID" value="NZ_PVNK01000149.1"/>
</dbReference>
<dbReference type="GO" id="GO:0004806">
    <property type="term" value="F:triacylglycerol lipase activity"/>
    <property type="evidence" value="ECO:0007669"/>
    <property type="project" value="TreeGrafter"/>
</dbReference>
<comment type="caution">
    <text evidence="4">The sequence shown here is derived from an EMBL/GenBank/DDBJ whole genome shotgun (WGS) entry which is preliminary data.</text>
</comment>
<evidence type="ECO:0000313" key="4">
    <source>
        <dbReference type="EMBL" id="PRP97705.1"/>
    </source>
</evidence>
<evidence type="ECO:0000256" key="1">
    <source>
        <dbReference type="ARBA" id="ARBA00010515"/>
    </source>
</evidence>
<dbReference type="SUPFAM" id="SSF53474">
    <property type="entry name" value="alpha/beta-Hydrolases"/>
    <property type="match status" value="1"/>
</dbReference>
<reference evidence="4 5" key="1">
    <citation type="submission" date="2018-03" db="EMBL/GenBank/DDBJ databases">
        <title>Draft Genome Sequences of the Obligatory Marine Myxobacteria Enhygromyxa salina SWB005.</title>
        <authorList>
            <person name="Poehlein A."/>
            <person name="Moghaddam J.A."/>
            <person name="Harms H."/>
            <person name="Alanjari M."/>
            <person name="Koenig G.M."/>
            <person name="Daniel R."/>
            <person name="Schaeberle T.F."/>
        </authorList>
    </citation>
    <scope>NUCLEOTIDE SEQUENCE [LARGE SCALE GENOMIC DNA]</scope>
    <source>
        <strain evidence="4 5">SWB005</strain>
    </source>
</reference>
<evidence type="ECO:0000313" key="5">
    <source>
        <dbReference type="Proteomes" id="UP000237968"/>
    </source>
</evidence>
<keyword evidence="2 4" id="KW-0378">Hydrolase</keyword>
<feature type="domain" description="Alpha/beta hydrolase fold-3" evidence="3">
    <location>
        <begin position="71"/>
        <end position="272"/>
    </location>
</feature>
<keyword evidence="5" id="KW-1185">Reference proteome</keyword>
<dbReference type="Proteomes" id="UP000237968">
    <property type="component" value="Unassembled WGS sequence"/>
</dbReference>
<dbReference type="Gene3D" id="3.40.50.1820">
    <property type="entry name" value="alpha/beta hydrolase"/>
    <property type="match status" value="1"/>
</dbReference>
<dbReference type="EC" id="3.1.1.83" evidence="4"/>
<dbReference type="EMBL" id="PVNK01000149">
    <property type="protein sequence ID" value="PRP97705.1"/>
    <property type="molecule type" value="Genomic_DNA"/>
</dbReference>
<comment type="similarity">
    <text evidence="1">Belongs to the 'GDXG' lipolytic enzyme family.</text>
</comment>
<dbReference type="Pfam" id="PF07859">
    <property type="entry name" value="Abhydrolase_3"/>
    <property type="match status" value="1"/>
</dbReference>
<sequence>MDNPQLHAVHQFLKSQLTEASDLSLDGMRTNLDNVGRLAPPLPGVTREVVDTGVVRSEWIRPADADEGRAILFVHGGGYMLGSVDSHRDLISRIAVAAKAPALAIEYRRAPEHPFPAGLDDTLASYRWLVGPGGYAPAKVALVGESAGAGLLLGAALQIRDTEGLDSPGALVCMSPWTDLTLSSSSLATVEDPSMKAPYVAMMAQAYLAGQDPKTPGASPLHAELAGLPPILLQAGAAEALRDDSERFAERCKEAGVDVTLELWDDMFHAFQLWAAMLDEAKRAIEAVGEFTRARTS</sequence>
<dbReference type="InterPro" id="IPR013094">
    <property type="entry name" value="AB_hydrolase_3"/>
</dbReference>
<protein>
    <submittedName>
        <fullName evidence="4">Monoterpene epsilon-lactone hydrolase</fullName>
        <ecNumber evidence="4">3.1.1.83</ecNumber>
    </submittedName>
</protein>
<dbReference type="PROSITE" id="PS01173">
    <property type="entry name" value="LIPASE_GDXG_HIS"/>
    <property type="match status" value="1"/>
</dbReference>
<name>A0A2S9XXV9_9BACT</name>
<organism evidence="4 5">
    <name type="scientific">Enhygromyxa salina</name>
    <dbReference type="NCBI Taxonomy" id="215803"/>
    <lineage>
        <taxon>Bacteria</taxon>
        <taxon>Pseudomonadati</taxon>
        <taxon>Myxococcota</taxon>
        <taxon>Polyangia</taxon>
        <taxon>Nannocystales</taxon>
        <taxon>Nannocystaceae</taxon>
        <taxon>Enhygromyxa</taxon>
    </lineage>
</organism>